<dbReference type="InterPro" id="IPR025724">
    <property type="entry name" value="GAG-pre-integrase_dom"/>
</dbReference>
<keyword evidence="3" id="KW-1185">Reference proteome</keyword>
<evidence type="ECO:0000313" key="2">
    <source>
        <dbReference type="EMBL" id="GJT80043.1"/>
    </source>
</evidence>
<dbReference type="EMBL" id="BQNB010018954">
    <property type="protein sequence ID" value="GJT80043.1"/>
    <property type="molecule type" value="Genomic_DNA"/>
</dbReference>
<evidence type="ECO:0000259" key="1">
    <source>
        <dbReference type="Pfam" id="PF13976"/>
    </source>
</evidence>
<gene>
    <name evidence="2" type="ORF">Tco_1054385</name>
</gene>
<dbReference type="Proteomes" id="UP001151760">
    <property type="component" value="Unassembled WGS sequence"/>
</dbReference>
<protein>
    <submittedName>
        <fullName evidence="2">Retrotransposon protein, putative, ty1-copia subclass</fullName>
    </submittedName>
</protein>
<reference evidence="2" key="1">
    <citation type="journal article" date="2022" name="Int. J. Mol. Sci.">
        <title>Draft Genome of Tanacetum Coccineum: Genomic Comparison of Closely Related Tanacetum-Family Plants.</title>
        <authorList>
            <person name="Yamashiro T."/>
            <person name="Shiraishi A."/>
            <person name="Nakayama K."/>
            <person name="Satake H."/>
        </authorList>
    </citation>
    <scope>NUCLEOTIDE SEQUENCE</scope>
</reference>
<name>A0ABQ5GWQ6_9ASTR</name>
<organism evidence="2 3">
    <name type="scientific">Tanacetum coccineum</name>
    <dbReference type="NCBI Taxonomy" id="301880"/>
    <lineage>
        <taxon>Eukaryota</taxon>
        <taxon>Viridiplantae</taxon>
        <taxon>Streptophyta</taxon>
        <taxon>Embryophyta</taxon>
        <taxon>Tracheophyta</taxon>
        <taxon>Spermatophyta</taxon>
        <taxon>Magnoliopsida</taxon>
        <taxon>eudicotyledons</taxon>
        <taxon>Gunneridae</taxon>
        <taxon>Pentapetalae</taxon>
        <taxon>asterids</taxon>
        <taxon>campanulids</taxon>
        <taxon>Asterales</taxon>
        <taxon>Asteraceae</taxon>
        <taxon>Asteroideae</taxon>
        <taxon>Anthemideae</taxon>
        <taxon>Anthemidinae</taxon>
        <taxon>Tanacetum</taxon>
    </lineage>
</organism>
<reference evidence="2" key="2">
    <citation type="submission" date="2022-01" db="EMBL/GenBank/DDBJ databases">
        <authorList>
            <person name="Yamashiro T."/>
            <person name="Shiraishi A."/>
            <person name="Satake H."/>
            <person name="Nakayama K."/>
        </authorList>
    </citation>
    <scope>NUCLEOTIDE SEQUENCE</scope>
</reference>
<proteinExistence type="predicted"/>
<comment type="caution">
    <text evidence="2">The sequence shown here is derived from an EMBL/GenBank/DDBJ whole genome shotgun (WGS) entry which is preliminary data.</text>
</comment>
<accession>A0ABQ5GWQ6</accession>
<dbReference type="Pfam" id="PF13976">
    <property type="entry name" value="gag_pre-integrs"/>
    <property type="match status" value="1"/>
</dbReference>
<evidence type="ECO:0000313" key="3">
    <source>
        <dbReference type="Proteomes" id="UP001151760"/>
    </source>
</evidence>
<feature type="domain" description="GAG-pre-integrase" evidence="1">
    <location>
        <begin position="113"/>
        <end position="182"/>
    </location>
</feature>
<sequence length="294" mass="33404">MGENFKGDFINSFSSGFREARKVKQGALYLYVGNGVHAQVNAIGIYDLVLPNGLVICLDNCHYSPSITRGVVSVHRLVENRFVQCFTDYEISASKNNVFYFNAITSNGSYEIDMHDLVPNVNSIYNVSTKRAEHNLDSTYLWHCRLAHISKKHIEKLQQEGLLKSTHDESFDQCISCLSGKMKRKLFPYRPERATDLLGIIHTDVCSPLSSVKTRSLKHSKCLKMKWKINLGRQSEVFDQIQAGEYKAEFKLCLKPVELSNSLTFLTLSLWGCKALKKRDTPDKLQQRSISVSL</sequence>